<evidence type="ECO:0000256" key="3">
    <source>
        <dbReference type="ARBA" id="ARBA00022723"/>
    </source>
</evidence>
<evidence type="ECO:0000256" key="1">
    <source>
        <dbReference type="ARBA" id="ARBA00010587"/>
    </source>
</evidence>
<protein>
    <submittedName>
        <fullName evidence="6">Hemerythrin-like metal-binding domain protein</fullName>
    </submittedName>
</protein>
<proteinExistence type="inferred from homology"/>
<dbReference type="Gene3D" id="1.20.120.50">
    <property type="entry name" value="Hemerythrin-like"/>
    <property type="match status" value="1"/>
</dbReference>
<dbReference type="CDD" id="cd12107">
    <property type="entry name" value="Hemerythrin"/>
    <property type="match status" value="1"/>
</dbReference>
<dbReference type="AlphaFoldDB" id="A0A0A8HXV9"/>
<dbReference type="InterPro" id="IPR012827">
    <property type="entry name" value="Hemerythrin_metal-bd"/>
</dbReference>
<dbReference type="EMBL" id="CP007775">
    <property type="protein sequence ID" value="AJD01625.1"/>
    <property type="molecule type" value="Genomic_DNA"/>
</dbReference>
<dbReference type="NCBIfam" id="NF033749">
    <property type="entry name" value="bact_hemeryth"/>
    <property type="match status" value="1"/>
</dbReference>
<dbReference type="InterPro" id="IPR035938">
    <property type="entry name" value="Hemerythrin-like_sf"/>
</dbReference>
<dbReference type="Pfam" id="PF01814">
    <property type="entry name" value="Hemerythrin"/>
    <property type="match status" value="1"/>
</dbReference>
<dbReference type="GO" id="GO:0046872">
    <property type="term" value="F:metal ion binding"/>
    <property type="evidence" value="ECO:0007669"/>
    <property type="project" value="UniProtKB-KW"/>
</dbReference>
<feature type="domain" description="Hemerythrin-like" evidence="5">
    <location>
        <begin position="16"/>
        <end position="122"/>
    </location>
</feature>
<evidence type="ECO:0000313" key="6">
    <source>
        <dbReference type="EMBL" id="AJD01625.1"/>
    </source>
</evidence>
<organism evidence="6 7">
    <name type="scientific">Campylobacter lari NCTC 11845</name>
    <dbReference type="NCBI Taxonomy" id="1388749"/>
    <lineage>
        <taxon>Bacteria</taxon>
        <taxon>Pseudomonadati</taxon>
        <taxon>Campylobacterota</taxon>
        <taxon>Epsilonproteobacteria</taxon>
        <taxon>Campylobacterales</taxon>
        <taxon>Campylobacteraceae</taxon>
        <taxon>Campylobacter</taxon>
    </lineage>
</organism>
<accession>A0A0A8HXV9</accession>
<dbReference type="InterPro" id="IPR016131">
    <property type="entry name" value="Haemerythrin_Fe_BS"/>
</dbReference>
<dbReference type="NCBIfam" id="TIGR02481">
    <property type="entry name" value="hemeryth_dom"/>
    <property type="match status" value="1"/>
</dbReference>
<keyword evidence="4" id="KW-0408">Iron</keyword>
<dbReference type="RefSeq" id="WP_039618123.1">
    <property type="nucleotide sequence ID" value="NZ_CP007775.1"/>
</dbReference>
<evidence type="ECO:0000259" key="5">
    <source>
        <dbReference type="Pfam" id="PF01814"/>
    </source>
</evidence>
<evidence type="ECO:0000256" key="4">
    <source>
        <dbReference type="ARBA" id="ARBA00023004"/>
    </source>
</evidence>
<dbReference type="GO" id="GO:0005344">
    <property type="term" value="F:oxygen carrier activity"/>
    <property type="evidence" value="ECO:0007669"/>
    <property type="project" value="UniProtKB-KW"/>
</dbReference>
<comment type="similarity">
    <text evidence="1">Belongs to the hemerythrin family.</text>
</comment>
<dbReference type="InterPro" id="IPR012312">
    <property type="entry name" value="Hemerythrin-like"/>
</dbReference>
<keyword evidence="2" id="KW-0561">Oxygen transport</keyword>
<keyword evidence="3" id="KW-0479">Metal-binding</keyword>
<sequence length="194" mass="23390">MEAFPIWNDKYSIENEDIDLQHQTLFALAEKTAKLLNRHIYKTEIKELLSDFFEYMRTHFKDEEEFMLSINYPYLSEHKAMHKKIIKDMSALLSECASTNDLKEKLYKIVSIWLLEHIVEHDMRINKFKKSLENENKTQEQEKDDKFEYICGCKDMIHKLDYGLHVKIKYLNIAYKCKKCSKELIFNFLEENLD</sequence>
<dbReference type="SUPFAM" id="SSF47188">
    <property type="entry name" value="Hemerythrin-like"/>
    <property type="match status" value="1"/>
</dbReference>
<evidence type="ECO:0000313" key="7">
    <source>
        <dbReference type="Proteomes" id="UP000031130"/>
    </source>
</evidence>
<name>A0A0A8HXV9_CAMLA</name>
<dbReference type="PANTHER" id="PTHR37164">
    <property type="entry name" value="BACTERIOHEMERYTHRIN"/>
    <property type="match status" value="1"/>
</dbReference>
<dbReference type="HOGENOM" id="CLU_086902_0_0_7"/>
<keyword evidence="2" id="KW-0813">Transport</keyword>
<gene>
    <name evidence="6" type="ORF">UPTC3659_0777</name>
</gene>
<dbReference type="KEGG" id="cln:UPTC3659_0777"/>
<dbReference type="Proteomes" id="UP000031130">
    <property type="component" value="Chromosome"/>
</dbReference>
<dbReference type="OrthoDB" id="9774644at2"/>
<dbReference type="PROSITE" id="PS00550">
    <property type="entry name" value="HEMERYTHRINS"/>
    <property type="match status" value="1"/>
</dbReference>
<dbReference type="PANTHER" id="PTHR37164:SF1">
    <property type="entry name" value="BACTERIOHEMERYTHRIN"/>
    <property type="match status" value="1"/>
</dbReference>
<reference evidence="6 7" key="1">
    <citation type="journal article" date="2014" name="Genome Biol. Evol.">
        <title>Comparative Genomics of the Campylobacter lari Group.</title>
        <authorList>
            <person name="Miller W.G."/>
            <person name="Yee E."/>
            <person name="Chapman M.H."/>
            <person name="Smith T.P."/>
            <person name="Bono J.L."/>
            <person name="Huynh S."/>
            <person name="Parker C.T."/>
            <person name="Vandamme P."/>
            <person name="Luong K."/>
            <person name="Korlach J."/>
        </authorList>
    </citation>
    <scope>NUCLEOTIDE SEQUENCE [LARGE SCALE GENOMIC DNA]</scope>
    <source>
        <strain evidence="7">RM3659</strain>
    </source>
</reference>
<evidence type="ECO:0000256" key="2">
    <source>
        <dbReference type="ARBA" id="ARBA00022621"/>
    </source>
</evidence>
<dbReference type="InterPro" id="IPR050669">
    <property type="entry name" value="Hemerythrin"/>
</dbReference>